<proteinExistence type="predicted"/>
<evidence type="ECO:0000313" key="1">
    <source>
        <dbReference type="EMBL" id="KZT35144.1"/>
    </source>
</evidence>
<dbReference type="Pfam" id="PF07367">
    <property type="entry name" value="FB_lectin"/>
    <property type="match status" value="1"/>
</dbReference>
<dbReference type="STRING" id="1314776.A0A166AAK2"/>
<dbReference type="InterPro" id="IPR015926">
    <property type="entry name" value="Cytolysin/lectin"/>
</dbReference>
<protein>
    <submittedName>
        <fullName evidence="1">Lectin</fullName>
    </submittedName>
</protein>
<organism evidence="1 2">
    <name type="scientific">Sistotremastrum suecicum HHB10207 ss-3</name>
    <dbReference type="NCBI Taxonomy" id="1314776"/>
    <lineage>
        <taxon>Eukaryota</taxon>
        <taxon>Fungi</taxon>
        <taxon>Dikarya</taxon>
        <taxon>Basidiomycota</taxon>
        <taxon>Agaricomycotina</taxon>
        <taxon>Agaricomycetes</taxon>
        <taxon>Sistotremastrales</taxon>
        <taxon>Sistotremastraceae</taxon>
        <taxon>Sistotremastrum</taxon>
    </lineage>
</organism>
<accession>A0A166AAK2</accession>
<dbReference type="InterPro" id="IPR009960">
    <property type="entry name" value="Fruit_body_lectin_fun"/>
</dbReference>
<gene>
    <name evidence="1" type="ORF">SISSUDRAFT_1114945</name>
</gene>
<reference evidence="1 2" key="1">
    <citation type="journal article" date="2016" name="Mol. Biol. Evol.">
        <title>Comparative Genomics of Early-Diverging Mushroom-Forming Fungi Provides Insights into the Origins of Lignocellulose Decay Capabilities.</title>
        <authorList>
            <person name="Nagy L.G."/>
            <person name="Riley R."/>
            <person name="Tritt A."/>
            <person name="Adam C."/>
            <person name="Daum C."/>
            <person name="Floudas D."/>
            <person name="Sun H."/>
            <person name="Yadav J.S."/>
            <person name="Pangilinan J."/>
            <person name="Larsson K.H."/>
            <person name="Matsuura K."/>
            <person name="Barry K."/>
            <person name="Labutti K."/>
            <person name="Kuo R."/>
            <person name="Ohm R.A."/>
            <person name="Bhattacharya S.S."/>
            <person name="Shirouzu T."/>
            <person name="Yoshinaga Y."/>
            <person name="Martin F.M."/>
            <person name="Grigoriev I.V."/>
            <person name="Hibbett D.S."/>
        </authorList>
    </citation>
    <scope>NUCLEOTIDE SEQUENCE [LARGE SCALE GENOMIC DNA]</scope>
    <source>
        <strain evidence="1 2">HHB10207 ss-3</strain>
    </source>
</reference>
<dbReference type="Gene3D" id="2.60.270.20">
    <property type="entry name" value="Cytolysin/lectin"/>
    <property type="match status" value="1"/>
</dbReference>
<dbReference type="EMBL" id="KV428151">
    <property type="protein sequence ID" value="KZT35144.1"/>
    <property type="molecule type" value="Genomic_DNA"/>
</dbReference>
<sequence>MPYTITARVFQTNPKTFFRLVENTVWNYANGGTWNLNEGDGEYVLNMSGSGTSGALRFVNDTGENFVATLGIHNFLRWGHIVTNIPGDQTGLTVNTSYYNGNPDRAAAREAQNTHFQAQNPQRTFTLNYAVADGDNLVVNITIG</sequence>
<dbReference type="Proteomes" id="UP000076798">
    <property type="component" value="Unassembled WGS sequence"/>
</dbReference>
<dbReference type="SUPFAM" id="SSF63724">
    <property type="entry name" value="Cytolysin/lectin"/>
    <property type="match status" value="1"/>
</dbReference>
<evidence type="ECO:0000313" key="2">
    <source>
        <dbReference type="Proteomes" id="UP000076798"/>
    </source>
</evidence>
<dbReference type="AlphaFoldDB" id="A0A166AAK2"/>
<name>A0A166AAK2_9AGAM</name>
<keyword evidence="2" id="KW-1185">Reference proteome</keyword>
<dbReference type="OrthoDB" id="4791458at2759"/>